<comment type="caution">
    <text evidence="2">The sequence shown here is derived from an EMBL/GenBank/DDBJ whole genome shotgun (WGS) entry which is preliminary data.</text>
</comment>
<accession>A0A9W4PL16</accession>
<keyword evidence="1" id="KW-0472">Membrane</keyword>
<reference evidence="2" key="1">
    <citation type="submission" date="2021-11" db="EMBL/GenBank/DDBJ databases">
        <authorList>
            <person name="Bulgarelli D."/>
        </authorList>
    </citation>
    <scope>NUCLEOTIDE SEQUENCE</scope>
    <source>
        <strain evidence="2">Bi133</strain>
    </source>
</reference>
<feature type="transmembrane region" description="Helical" evidence="1">
    <location>
        <begin position="37"/>
        <end position="61"/>
    </location>
</feature>
<proteinExistence type="predicted"/>
<dbReference type="EMBL" id="CAKKMG010000130">
    <property type="protein sequence ID" value="CAH0309465.1"/>
    <property type="molecule type" value="Genomic_DNA"/>
</dbReference>
<evidence type="ECO:0000313" key="2">
    <source>
        <dbReference type="EMBL" id="CAH0309465.1"/>
    </source>
</evidence>
<evidence type="ECO:0000313" key="3">
    <source>
        <dbReference type="Proteomes" id="UP000789326"/>
    </source>
</evidence>
<keyword evidence="1" id="KW-1133">Transmembrane helix</keyword>
<gene>
    <name evidence="2" type="ORF">SRABI133_04876</name>
</gene>
<evidence type="ECO:0000256" key="1">
    <source>
        <dbReference type="SAM" id="Phobius"/>
    </source>
</evidence>
<protein>
    <submittedName>
        <fullName evidence="2">Uncharacterized protein</fullName>
    </submittedName>
</protein>
<keyword evidence="1" id="KW-0812">Transmembrane</keyword>
<dbReference type="Proteomes" id="UP000789326">
    <property type="component" value="Unassembled WGS sequence"/>
</dbReference>
<dbReference type="AlphaFoldDB" id="A0A9W4PL16"/>
<name>A0A9W4PL16_9BACI</name>
<organism evidence="2 3">
    <name type="scientific">Peribacillus simplex</name>
    <dbReference type="NCBI Taxonomy" id="1478"/>
    <lineage>
        <taxon>Bacteria</taxon>
        <taxon>Bacillati</taxon>
        <taxon>Bacillota</taxon>
        <taxon>Bacilli</taxon>
        <taxon>Bacillales</taxon>
        <taxon>Bacillaceae</taxon>
        <taxon>Peribacillus</taxon>
    </lineage>
</organism>
<sequence>MREMGLIDINHGRYPLKHKTTAIIHIIKKDTPNPGSVFHFLIFSFYLNWFLGLIALIFFGVNSVRKPLVAFLTESVTECIASPTS</sequence>